<feature type="region of interest" description="Disordered" evidence="1">
    <location>
        <begin position="416"/>
        <end position="450"/>
    </location>
</feature>
<feature type="compositionally biased region" description="Acidic residues" evidence="1">
    <location>
        <begin position="550"/>
        <end position="559"/>
    </location>
</feature>
<feature type="compositionally biased region" description="Acidic residues" evidence="1">
    <location>
        <begin position="577"/>
        <end position="588"/>
    </location>
</feature>
<evidence type="ECO:0000313" key="4">
    <source>
        <dbReference type="Proteomes" id="UP001600888"/>
    </source>
</evidence>
<evidence type="ECO:0000259" key="2">
    <source>
        <dbReference type="Pfam" id="PF20150"/>
    </source>
</evidence>
<feature type="compositionally biased region" description="Basic and acidic residues" evidence="1">
    <location>
        <begin position="678"/>
        <end position="692"/>
    </location>
</feature>
<feature type="compositionally biased region" description="Acidic residues" evidence="1">
    <location>
        <begin position="491"/>
        <end position="507"/>
    </location>
</feature>
<comment type="caution">
    <text evidence="3">The sequence shown here is derived from an EMBL/GenBank/DDBJ whole genome shotgun (WGS) entry which is preliminary data.</text>
</comment>
<gene>
    <name evidence="3" type="ORF">FJTKL_15025</name>
</gene>
<feature type="compositionally biased region" description="Acidic residues" evidence="1">
    <location>
        <begin position="607"/>
        <end position="617"/>
    </location>
</feature>
<reference evidence="3 4" key="1">
    <citation type="submission" date="2024-03" db="EMBL/GenBank/DDBJ databases">
        <title>A high-quality draft genome sequence of Diaporthe vaccinii, a causative agent of upright dieback and viscid rot disease in cranberry plants.</title>
        <authorList>
            <person name="Sarrasin M."/>
            <person name="Lang B.F."/>
            <person name="Burger G."/>
        </authorList>
    </citation>
    <scope>NUCLEOTIDE SEQUENCE [LARGE SCALE GENOMIC DNA]</scope>
    <source>
        <strain evidence="3 4">IS7</strain>
    </source>
</reference>
<feature type="compositionally biased region" description="Acidic residues" evidence="1">
    <location>
        <begin position="61"/>
        <end position="73"/>
    </location>
</feature>
<evidence type="ECO:0000256" key="1">
    <source>
        <dbReference type="SAM" id="MobiDB-lite"/>
    </source>
</evidence>
<accession>A0ABR4E6K8</accession>
<keyword evidence="4" id="KW-1185">Reference proteome</keyword>
<feature type="region of interest" description="Disordered" evidence="1">
    <location>
        <begin position="467"/>
        <end position="741"/>
    </location>
</feature>
<feature type="region of interest" description="Disordered" evidence="1">
    <location>
        <begin position="43"/>
        <end position="74"/>
    </location>
</feature>
<dbReference type="EMBL" id="JBAWTH010000091">
    <property type="protein sequence ID" value="KAL2278077.1"/>
    <property type="molecule type" value="Genomic_DNA"/>
</dbReference>
<sequence length="741" mass="83193">MLAGSQPRRPTLPFAQLCQTNQLASKHCLTSIAWFHVAANAPSRANMSDESDSEEHYYSGSEEDDESHESDSDEANHGLLDLEASEGSSDPESDADEFSDAGSYAAVAAEYSFPKFMQLPPEIREMIWAAFCPDLGSEPRVFELHLHTVISPPGAVHLPTIVHGIVAGPQLESQTEPMRAVLAVHRESRALALKSAPNEFSLSDGELVRYHEERDVLLIAWQEEILLRGIALRFQELGIEAQNLAFPSNIIREHTDDLVDLMYLLPQTRKLFLLDEEEDLQDLKMSIRDYAWTVADMVHKYRLETEEEGEIGLLVPISRIFCWPDLDKYREFAEEHVRDPGENVGEDSTVDEYRHRLRNPLEDSRELNQNNLSDEEKTEAIDRLRSIEVWPMVRFNFNEGLDRFHYIETRARFFPDQMSEPESPPNYIYIPDVYESDGINDDPLDDSTSVDDYDEMLAQNLAQQFFEPHGSSDQSDNSSEIDELPPANFSSDEEPEEPDQVTSDSEDGSASQARAARPMRRVVESDSDGSATEMHSPWPSKRRSRAAISDSEDDEEGSSDAEPVRGAKRRARAIPIDSEDEEGHDDDADVPRPSRSGRRRGRAVTVDSDDDDDEEGLEQPSEGRKSRGRVVQEESDEEDEDGESDSQGGGAKTKDSGSSDDEDDDPPPPKRMSLANRLRMESRQDRSRHVDHDDSEADGMNGDGYGYSDDQEDEVDKSDSDLMTGAPESFEGEDGDSEGGY</sequence>
<organism evidence="3 4">
    <name type="scientific">Diaporthe vaccinii</name>
    <dbReference type="NCBI Taxonomy" id="105482"/>
    <lineage>
        <taxon>Eukaryota</taxon>
        <taxon>Fungi</taxon>
        <taxon>Dikarya</taxon>
        <taxon>Ascomycota</taxon>
        <taxon>Pezizomycotina</taxon>
        <taxon>Sordariomycetes</taxon>
        <taxon>Sordariomycetidae</taxon>
        <taxon>Diaporthales</taxon>
        <taxon>Diaporthaceae</taxon>
        <taxon>Diaporthe</taxon>
        <taxon>Diaporthe eres species complex</taxon>
    </lineage>
</organism>
<feature type="compositionally biased region" description="Acidic residues" evidence="1">
    <location>
        <begin position="730"/>
        <end position="741"/>
    </location>
</feature>
<dbReference type="Pfam" id="PF20150">
    <property type="entry name" value="2EXR"/>
    <property type="match status" value="1"/>
</dbReference>
<dbReference type="Proteomes" id="UP001600888">
    <property type="component" value="Unassembled WGS sequence"/>
</dbReference>
<dbReference type="InterPro" id="IPR045518">
    <property type="entry name" value="2EXR"/>
</dbReference>
<proteinExistence type="predicted"/>
<feature type="compositionally biased region" description="Acidic residues" evidence="1">
    <location>
        <begin position="434"/>
        <end position="450"/>
    </location>
</feature>
<feature type="domain" description="2EXR" evidence="2">
    <location>
        <begin position="113"/>
        <end position="217"/>
    </location>
</feature>
<evidence type="ECO:0000313" key="3">
    <source>
        <dbReference type="EMBL" id="KAL2278077.1"/>
    </source>
</evidence>
<name>A0ABR4E6K8_9PEZI</name>
<protein>
    <recommendedName>
        <fullName evidence="2">2EXR domain-containing protein</fullName>
    </recommendedName>
</protein>
<feature type="compositionally biased region" description="Acidic residues" evidence="1">
    <location>
        <begin position="633"/>
        <end position="644"/>
    </location>
</feature>